<dbReference type="HOGENOM" id="CLU_1250825_0_0_1"/>
<gene>
    <name evidence="2" type="ORF">TRIVIDRAFT_210111</name>
</gene>
<dbReference type="GeneID" id="25790549"/>
<dbReference type="RefSeq" id="XP_013953077.1">
    <property type="nucleotide sequence ID" value="XM_014097602.1"/>
</dbReference>
<proteinExistence type="predicted"/>
<dbReference type="AlphaFoldDB" id="G9N3J6"/>
<dbReference type="InParanoid" id="G9N3J6"/>
<name>G9N3J6_HYPVG</name>
<evidence type="ECO:0000256" key="1">
    <source>
        <dbReference type="SAM" id="MobiDB-lite"/>
    </source>
</evidence>
<organism evidence="2 3">
    <name type="scientific">Hypocrea virens (strain Gv29-8 / FGSC 10586)</name>
    <name type="common">Gliocladium virens</name>
    <name type="synonym">Trichoderma virens</name>
    <dbReference type="NCBI Taxonomy" id="413071"/>
    <lineage>
        <taxon>Eukaryota</taxon>
        <taxon>Fungi</taxon>
        <taxon>Dikarya</taxon>
        <taxon>Ascomycota</taxon>
        <taxon>Pezizomycotina</taxon>
        <taxon>Sordariomycetes</taxon>
        <taxon>Hypocreomycetidae</taxon>
        <taxon>Hypocreales</taxon>
        <taxon>Hypocreaceae</taxon>
        <taxon>Trichoderma</taxon>
    </lineage>
</organism>
<comment type="caution">
    <text evidence="2">The sequence shown here is derived from an EMBL/GenBank/DDBJ whole genome shotgun (WGS) entry which is preliminary data.</text>
</comment>
<evidence type="ECO:0000313" key="3">
    <source>
        <dbReference type="Proteomes" id="UP000007115"/>
    </source>
</evidence>
<dbReference type="Proteomes" id="UP000007115">
    <property type="component" value="Unassembled WGS sequence"/>
</dbReference>
<feature type="region of interest" description="Disordered" evidence="1">
    <location>
        <begin position="149"/>
        <end position="174"/>
    </location>
</feature>
<sequence length="221" mass="24005">MSLAVYEHSYRVVCSGYPLECCTVARSMSWSQSLVCHLAKPELAAAICRFSGSALRDTGVRIESDYGVLLGVQDKLIVNCESAKAIPVAAVFSSACSVRNVSQPIQLSPAEQLLPFAMTELVFCVSGLGTNGTLLRSLCAGTNLPGKESHVLEQTSHRRQSGRQSGRQEEKDRQSSQFSLGALFFLVRPLGSVNVGLLHFWWWPAAKPRHSEGANISSDSF</sequence>
<keyword evidence="3" id="KW-1185">Reference proteome</keyword>
<protein>
    <submittedName>
        <fullName evidence="2">Uncharacterized protein</fullName>
    </submittedName>
</protein>
<accession>G9N3J6</accession>
<dbReference type="EMBL" id="ABDF02000085">
    <property type="protein sequence ID" value="EHK18880.1"/>
    <property type="molecule type" value="Genomic_DNA"/>
</dbReference>
<evidence type="ECO:0000313" key="2">
    <source>
        <dbReference type="EMBL" id="EHK18880.1"/>
    </source>
</evidence>
<reference evidence="2 3" key="1">
    <citation type="journal article" date="2011" name="Genome Biol.">
        <title>Comparative genome sequence analysis underscores mycoparasitism as the ancestral life style of Trichoderma.</title>
        <authorList>
            <person name="Kubicek C.P."/>
            <person name="Herrera-Estrella A."/>
            <person name="Seidl-Seiboth V."/>
            <person name="Martinez D.A."/>
            <person name="Druzhinina I.S."/>
            <person name="Thon M."/>
            <person name="Zeilinger S."/>
            <person name="Casas-Flores S."/>
            <person name="Horwitz B.A."/>
            <person name="Mukherjee P.K."/>
            <person name="Mukherjee M."/>
            <person name="Kredics L."/>
            <person name="Alcaraz L.D."/>
            <person name="Aerts A."/>
            <person name="Antal Z."/>
            <person name="Atanasova L."/>
            <person name="Cervantes-Badillo M.G."/>
            <person name="Challacombe J."/>
            <person name="Chertkov O."/>
            <person name="McCluskey K."/>
            <person name="Coulpier F."/>
            <person name="Deshpande N."/>
            <person name="von Doehren H."/>
            <person name="Ebbole D.J."/>
            <person name="Esquivel-Naranjo E.U."/>
            <person name="Fekete E."/>
            <person name="Flipphi M."/>
            <person name="Glaser F."/>
            <person name="Gomez-Rodriguez E.Y."/>
            <person name="Gruber S."/>
            <person name="Han C."/>
            <person name="Henrissat B."/>
            <person name="Hermosa R."/>
            <person name="Hernandez-Onate M."/>
            <person name="Karaffa L."/>
            <person name="Kosti I."/>
            <person name="Le Crom S."/>
            <person name="Lindquist E."/>
            <person name="Lucas S."/>
            <person name="Luebeck M."/>
            <person name="Luebeck P.S."/>
            <person name="Margeot A."/>
            <person name="Metz B."/>
            <person name="Misra M."/>
            <person name="Nevalainen H."/>
            <person name="Omann M."/>
            <person name="Packer N."/>
            <person name="Perrone G."/>
            <person name="Uresti-Rivera E.E."/>
            <person name="Salamov A."/>
            <person name="Schmoll M."/>
            <person name="Seiboth B."/>
            <person name="Shapiro H."/>
            <person name="Sukno S."/>
            <person name="Tamayo-Ramos J.A."/>
            <person name="Tisch D."/>
            <person name="Wiest A."/>
            <person name="Wilkinson H.H."/>
            <person name="Zhang M."/>
            <person name="Coutinho P.M."/>
            <person name="Kenerley C.M."/>
            <person name="Monte E."/>
            <person name="Baker S.E."/>
            <person name="Grigoriev I.V."/>
        </authorList>
    </citation>
    <scope>NUCLEOTIDE SEQUENCE [LARGE SCALE GENOMIC DNA]</scope>
    <source>
        <strain evidence="3">Gv29-8 / FGSC 10586</strain>
    </source>
</reference>
<dbReference type="VEuPathDB" id="FungiDB:TRIVIDRAFT_210111"/>